<dbReference type="GO" id="GO:0046872">
    <property type="term" value="F:metal ion binding"/>
    <property type="evidence" value="ECO:0007669"/>
    <property type="project" value="UniProtKB-KW"/>
</dbReference>
<dbReference type="GO" id="GO:0017108">
    <property type="term" value="F:5'-flap endonuclease activity"/>
    <property type="evidence" value="ECO:0007669"/>
    <property type="project" value="TreeGrafter"/>
</dbReference>
<evidence type="ECO:0000313" key="17">
    <source>
        <dbReference type="Proteomes" id="UP000006334"/>
    </source>
</evidence>
<evidence type="ECO:0000256" key="13">
    <source>
        <dbReference type="ARBA" id="ARBA00049244"/>
    </source>
</evidence>
<dbReference type="GO" id="GO:0006260">
    <property type="term" value="P:DNA replication"/>
    <property type="evidence" value="ECO:0007669"/>
    <property type="project" value="InterPro"/>
</dbReference>
<dbReference type="SUPFAM" id="SSF53098">
    <property type="entry name" value="Ribonuclease H-like"/>
    <property type="match status" value="1"/>
</dbReference>
<dbReference type="Pfam" id="PF21315">
    <property type="entry name" value="FAN1_HTH"/>
    <property type="match status" value="1"/>
</dbReference>
<evidence type="ECO:0000256" key="12">
    <source>
        <dbReference type="ARBA" id="ARBA00026073"/>
    </source>
</evidence>
<evidence type="ECO:0000256" key="11">
    <source>
        <dbReference type="ARBA" id="ARBA00025483"/>
    </source>
</evidence>
<dbReference type="InterPro" id="IPR013520">
    <property type="entry name" value="Ribonucl_H"/>
</dbReference>
<organism evidence="16 17">
    <name type="scientific">Aliiglaciecola lipolytica E3</name>
    <dbReference type="NCBI Taxonomy" id="1127673"/>
    <lineage>
        <taxon>Bacteria</taxon>
        <taxon>Pseudomonadati</taxon>
        <taxon>Pseudomonadota</taxon>
        <taxon>Gammaproteobacteria</taxon>
        <taxon>Alteromonadales</taxon>
        <taxon>Alteromonadaceae</taxon>
        <taxon>Aliiglaciecola</taxon>
    </lineage>
</organism>
<dbReference type="GO" id="GO:0004528">
    <property type="term" value="F:phosphodiesterase I activity"/>
    <property type="evidence" value="ECO:0007669"/>
    <property type="project" value="UniProtKB-EC"/>
</dbReference>
<dbReference type="eggNOG" id="COG0847">
    <property type="taxonomic scope" value="Bacteria"/>
</dbReference>
<evidence type="ECO:0000256" key="9">
    <source>
        <dbReference type="ARBA" id="ARBA00022842"/>
    </source>
</evidence>
<comment type="function">
    <text evidence="11">DNA polymerase III is a complex, multichain enzyme responsible for most of the replicative synthesis in bacteria. The epsilon subunit contain the editing function and is a proofreading 3'-5' exonuclease.</text>
</comment>
<keyword evidence="17" id="KW-1185">Reference proteome</keyword>
<dbReference type="STRING" id="1127673.GLIP_0120"/>
<comment type="cofactor">
    <cofactor evidence="3">
        <name>Mg(2+)</name>
        <dbReference type="ChEBI" id="CHEBI:18420"/>
    </cofactor>
</comment>
<dbReference type="GO" id="GO:0070336">
    <property type="term" value="F:flap-structured DNA binding"/>
    <property type="evidence" value="ECO:0007669"/>
    <property type="project" value="TreeGrafter"/>
</dbReference>
<dbReference type="InterPro" id="IPR006054">
    <property type="entry name" value="DnaQ"/>
</dbReference>
<comment type="catalytic activity">
    <reaction evidence="13">
        <text>DNA(n) + a 2'-deoxyribonucleoside 5'-triphosphate = DNA(n+1) + diphosphate</text>
        <dbReference type="Rhea" id="RHEA:22508"/>
        <dbReference type="Rhea" id="RHEA-COMP:17339"/>
        <dbReference type="Rhea" id="RHEA-COMP:17340"/>
        <dbReference type="ChEBI" id="CHEBI:33019"/>
        <dbReference type="ChEBI" id="CHEBI:61560"/>
        <dbReference type="ChEBI" id="CHEBI:173112"/>
        <dbReference type="EC" id="2.7.7.7"/>
    </reaction>
</comment>
<evidence type="ECO:0000259" key="15">
    <source>
        <dbReference type="SMART" id="SM00990"/>
    </source>
</evidence>
<accession>K6YN60</accession>
<evidence type="ECO:0000259" key="14">
    <source>
        <dbReference type="SMART" id="SM00479"/>
    </source>
</evidence>
<dbReference type="InterPro" id="IPR011856">
    <property type="entry name" value="tRNA_endonuc-like_dom_sf"/>
</dbReference>
<feature type="domain" description="VRR-NUC" evidence="15">
    <location>
        <begin position="439"/>
        <end position="538"/>
    </location>
</feature>
<dbReference type="InterPro" id="IPR033315">
    <property type="entry name" value="Fan1-like"/>
</dbReference>
<evidence type="ECO:0000256" key="6">
    <source>
        <dbReference type="ARBA" id="ARBA00022723"/>
    </source>
</evidence>
<evidence type="ECO:0000256" key="5">
    <source>
        <dbReference type="ARBA" id="ARBA00022722"/>
    </source>
</evidence>
<keyword evidence="7" id="KW-0378">Hydrolase</keyword>
<dbReference type="InterPro" id="IPR014883">
    <property type="entry name" value="VRR_NUC"/>
</dbReference>
<dbReference type="Gene3D" id="3.30.420.10">
    <property type="entry name" value="Ribonuclease H-like superfamily/Ribonuclease H"/>
    <property type="match status" value="1"/>
</dbReference>
<sequence>MKELPSKYYLTHFQEFLAFISGPCAHLLSNEDSAFIGKFHTLCEDAQCLYVRGLNRKSSIIKRASLLYDEINHHQIHIEELLAQGFYNEVTDQHLTELIATLTKAELAQALKNAGVAFKSSQSKADYLQLVEDYCQFEDFSAFLDPQLILRRGHDLHINYFLFLFFGDLNSNLSKFSMRDLGIMPTQRGVTSDNARFDFIDEAKSAFFYAQKRREVNTLLPKQQMALAKQLASFPNPQGTLANVNYDRFLLKLGKSLIQHDLPLALEVLASSSEPLAQEKVIRENYKLGNKEWVKERLEKIIEEPDSEMLLTFAQDFLARKFQQKRTSVLTDMLREQSSTIMIDEMYMDSVEQGVKLYYQKQGKQAFRTENRLWRALFGLVFWHELFEMDSNALVTEFDYKPQAISQNNFFELYQQSIETRLYRITSSQMAFKQISKVMLEKYGKPNGIFRWHKSLLEVLAVFFDHVSIDGFKDHLRVMAKDFKNYSDGYPDLMIVDEQGLRFEEVKSPGDQLRKNQLLTINSLRKSGFNVSVSQVEWFLDPQQPYAVVDIETTGGRANQHRITEIGIAKVVGDKVIDTWQTLINPQRHIPQKITQLTGIDDEMVADAPLFVEIAQTLRNYLADCVFVAHNVNFDYGFIRAEFERLEQNFRMPKLCTVREMRKAVPGLPSYSLANLTRHFGIDMTRHHRALSDAQAAAELLFIINEVRHQQ</sequence>
<dbReference type="GO" id="GO:0003887">
    <property type="term" value="F:DNA-directed DNA polymerase activity"/>
    <property type="evidence" value="ECO:0007669"/>
    <property type="project" value="UniProtKB-EC"/>
</dbReference>
<dbReference type="EMBL" id="BAEN01000004">
    <property type="protein sequence ID" value="GAC12775.1"/>
    <property type="molecule type" value="Genomic_DNA"/>
</dbReference>
<dbReference type="Pfam" id="PF00929">
    <property type="entry name" value="RNase_T"/>
    <property type="match status" value="1"/>
</dbReference>
<dbReference type="CDD" id="cd06127">
    <property type="entry name" value="DEDDh"/>
    <property type="match status" value="1"/>
</dbReference>
<gene>
    <name evidence="16" type="primary">dnaQ</name>
    <name evidence="16" type="ORF">GLIP_0120</name>
</gene>
<keyword evidence="8" id="KW-0269">Exonuclease</keyword>
<dbReference type="AlphaFoldDB" id="K6YN60"/>
<evidence type="ECO:0000313" key="16">
    <source>
        <dbReference type="EMBL" id="GAC12775.1"/>
    </source>
</evidence>
<protein>
    <submittedName>
        <fullName evidence="16">DNA polymerase III subunit epsilon</fullName>
        <ecNumber evidence="16">2.7.7.7</ecNumber>
    </submittedName>
</protein>
<keyword evidence="16" id="KW-0808">Transferase</keyword>
<comment type="caution">
    <text evidence="16">The sequence shown here is derived from an EMBL/GenBank/DDBJ whole genome shotgun (WGS) entry which is preliminary data.</text>
</comment>
<comment type="cofactor">
    <cofactor evidence="2">
        <name>Mn(2+)</name>
        <dbReference type="ChEBI" id="CHEBI:29035"/>
    </cofactor>
</comment>
<dbReference type="GO" id="GO:0036297">
    <property type="term" value="P:interstrand cross-link repair"/>
    <property type="evidence" value="ECO:0007669"/>
    <property type="project" value="InterPro"/>
</dbReference>
<dbReference type="GO" id="GO:0008409">
    <property type="term" value="F:5'-3' exonuclease activity"/>
    <property type="evidence" value="ECO:0007669"/>
    <property type="project" value="TreeGrafter"/>
</dbReference>
<dbReference type="NCBIfam" id="TIGR00573">
    <property type="entry name" value="dnaq"/>
    <property type="match status" value="1"/>
</dbReference>
<dbReference type="EC" id="2.7.7.7" evidence="16"/>
<evidence type="ECO:0000256" key="8">
    <source>
        <dbReference type="ARBA" id="ARBA00022839"/>
    </source>
</evidence>
<dbReference type="RefSeq" id="WP_008842595.1">
    <property type="nucleotide sequence ID" value="NZ_BAEN01000004.1"/>
</dbReference>
<keyword evidence="9" id="KW-0460">Magnesium</keyword>
<comment type="similarity">
    <text evidence="4">Belongs to the FAN1 family.</text>
</comment>
<proteinExistence type="inferred from homology"/>
<name>K6YN60_9ALTE</name>
<dbReference type="Proteomes" id="UP000006334">
    <property type="component" value="Unassembled WGS sequence"/>
</dbReference>
<evidence type="ECO:0000256" key="4">
    <source>
        <dbReference type="ARBA" id="ARBA00005533"/>
    </source>
</evidence>
<dbReference type="InterPro" id="IPR012337">
    <property type="entry name" value="RNaseH-like_sf"/>
</dbReference>
<keyword evidence="5" id="KW-0540">Nuclease</keyword>
<comment type="subunit">
    <text evidence="12">DNA polymerase III contains a core (composed of alpha, epsilon and theta chains) that associates with a tau subunit. This core dimerizes to form the POLIII' complex. PolIII' associates with the gamma complex (composed of gamma, delta, delta', psi and chi chains) and with the beta chain to form the complete DNA polymerase III complex.</text>
</comment>
<dbReference type="FunFam" id="3.30.420.10:FF:000045">
    <property type="entry name" value="3'-5' exonuclease DinG"/>
    <property type="match status" value="1"/>
</dbReference>
<dbReference type="InterPro" id="IPR049125">
    <property type="entry name" value="FAN1-like_WH"/>
</dbReference>
<dbReference type="PANTHER" id="PTHR15749:SF4">
    <property type="entry name" value="FANCONI-ASSOCIATED NUCLEASE 1"/>
    <property type="match status" value="1"/>
</dbReference>
<dbReference type="Gene3D" id="3.40.1350.10">
    <property type="match status" value="1"/>
</dbReference>
<feature type="domain" description="Exonuclease" evidence="14">
    <location>
        <begin position="545"/>
        <end position="710"/>
    </location>
</feature>
<evidence type="ECO:0000256" key="1">
    <source>
        <dbReference type="ARBA" id="ARBA00000983"/>
    </source>
</evidence>
<dbReference type="SMART" id="SM00990">
    <property type="entry name" value="VRR_NUC"/>
    <property type="match status" value="1"/>
</dbReference>
<dbReference type="InterPro" id="IPR036397">
    <property type="entry name" value="RNaseH_sf"/>
</dbReference>
<dbReference type="SMART" id="SM00479">
    <property type="entry name" value="EXOIII"/>
    <property type="match status" value="1"/>
</dbReference>
<evidence type="ECO:0000256" key="2">
    <source>
        <dbReference type="ARBA" id="ARBA00001936"/>
    </source>
</evidence>
<dbReference type="OrthoDB" id="9803913at2"/>
<evidence type="ECO:0000256" key="7">
    <source>
        <dbReference type="ARBA" id="ARBA00022801"/>
    </source>
</evidence>
<keyword evidence="6" id="KW-0479">Metal-binding</keyword>
<reference evidence="16 17" key="1">
    <citation type="journal article" date="2017" name="Antonie Van Leeuwenhoek">
        <title>Rhizobium rhizosphaerae sp. nov., a novel species isolated from rice rhizosphere.</title>
        <authorList>
            <person name="Zhao J.J."/>
            <person name="Zhang J."/>
            <person name="Zhang R.J."/>
            <person name="Zhang C.W."/>
            <person name="Yin H.Q."/>
            <person name="Zhang X.X."/>
        </authorList>
    </citation>
    <scope>NUCLEOTIDE SEQUENCE [LARGE SCALE GENOMIC DNA]</scope>
    <source>
        <strain evidence="16 17">E3</strain>
    </source>
</reference>
<comment type="catalytic activity">
    <reaction evidence="1">
        <text>Hydrolytically removes 5'-nucleotides successively from the 3'-hydroxy termini of 3'-hydroxy-terminated oligonucleotides.</text>
        <dbReference type="EC" id="3.1.4.1"/>
    </reaction>
</comment>
<keyword evidence="16" id="KW-0548">Nucleotidyltransferase</keyword>
<evidence type="ECO:0000256" key="3">
    <source>
        <dbReference type="ARBA" id="ARBA00001946"/>
    </source>
</evidence>
<dbReference type="PANTHER" id="PTHR15749">
    <property type="entry name" value="FANCONI-ASSOCIATED NUCLEASE 1"/>
    <property type="match status" value="1"/>
</dbReference>
<dbReference type="Pfam" id="PF08774">
    <property type="entry name" value="VRR_NUC"/>
    <property type="match status" value="1"/>
</dbReference>
<evidence type="ECO:0000256" key="10">
    <source>
        <dbReference type="ARBA" id="ARBA00023211"/>
    </source>
</evidence>
<keyword evidence="10" id="KW-0464">Manganese</keyword>